<comment type="caution">
    <text evidence="2">The sequence shown here is derived from an EMBL/GenBank/DDBJ whole genome shotgun (WGS) entry which is preliminary data.</text>
</comment>
<dbReference type="AlphaFoldDB" id="A0A9K3CNR5"/>
<protein>
    <submittedName>
        <fullName evidence="2">Uncharacterized protein</fullName>
    </submittedName>
</protein>
<proteinExistence type="predicted"/>
<dbReference type="Proteomes" id="UP000265618">
    <property type="component" value="Unassembled WGS sequence"/>
</dbReference>
<feature type="region of interest" description="Disordered" evidence="1">
    <location>
        <begin position="593"/>
        <end position="617"/>
    </location>
</feature>
<evidence type="ECO:0000256" key="1">
    <source>
        <dbReference type="SAM" id="MobiDB-lite"/>
    </source>
</evidence>
<sequence length="679" mass="71948">MGQLLSDAPSIREGGLRLLTFFGAGESTPHPTSLPYMAPPLHQDGYFLLSVTHQLLSDMSDPVAVDMARHRPPSGADPLDHPSLILKRLSALLRVSRDVSGLEDCTPFDKEQVVLVRATLRGRPVSVFGAEDGRLGYLFVRHTSAQGGGTVSRQEAQALTGLVVMAVRFLVGSDLHLRARLGLSDEGLEEAHKCYKSISGEVVPLVDKYLLDNSGRALAIRSTPYLRTGASSYPFLQADALLRHVSGLSSRLKVQAAVVYRGRVVSSNMPPHVAQLCLLVGSNTRGNRALVCWRPVYAEVGGRDGQVGGPRAPMGGSVQTSGGEGEGGSVTPPGDGQLRRVLRHEECMLICVNPSPDTDFDTQAALLLLCQPIKGKGRGGEGERDTGDKGDDTIDGKGAIASQGQEDGEDKGTVGDGPEDVDNIALPETEESADALTPPPSPPPSLAVDEDGLVEILLLLESERLRMALNSLRDTLRESYPNVCPFFCVPPAPVSCELVETITFASHSHRNRSGSAQRKDRLGPLKGAVWGSVYKGRAASGIGSAVLASAREGHGRRRRQETVTTYARSVPLTAPMGLGSPAPVAQDISVGTKQGGTWVGQDVEDTGDTRKTKGEGDGEWRVAQAQGEVWVSVEGEGCQLMAYTAEGATQSVDRGQTHALTAVVGACQELHSGLVHGSL</sequence>
<organism evidence="2 3">
    <name type="scientific">Kipferlia bialata</name>
    <dbReference type="NCBI Taxonomy" id="797122"/>
    <lineage>
        <taxon>Eukaryota</taxon>
        <taxon>Metamonada</taxon>
        <taxon>Carpediemonas-like organisms</taxon>
        <taxon>Kipferlia</taxon>
    </lineage>
</organism>
<reference evidence="2 3" key="1">
    <citation type="journal article" date="2018" name="PLoS ONE">
        <title>The draft genome of Kipferlia bialata reveals reductive genome evolution in fornicate parasites.</title>
        <authorList>
            <person name="Tanifuji G."/>
            <person name="Takabayashi S."/>
            <person name="Kume K."/>
            <person name="Takagi M."/>
            <person name="Nakayama T."/>
            <person name="Kamikawa R."/>
            <person name="Inagaki Y."/>
            <person name="Hashimoto T."/>
        </authorList>
    </citation>
    <scope>NUCLEOTIDE SEQUENCE [LARGE SCALE GENOMIC DNA]</scope>
    <source>
        <strain evidence="2">NY0173</strain>
    </source>
</reference>
<feature type="region of interest" description="Disordered" evidence="1">
    <location>
        <begin position="375"/>
        <end position="423"/>
    </location>
</feature>
<gene>
    <name evidence="2" type="ORF">KIPB_001456</name>
</gene>
<evidence type="ECO:0000313" key="2">
    <source>
        <dbReference type="EMBL" id="GIQ80628.1"/>
    </source>
</evidence>
<dbReference type="EMBL" id="BDIP01000207">
    <property type="protein sequence ID" value="GIQ80628.1"/>
    <property type="molecule type" value="Genomic_DNA"/>
</dbReference>
<accession>A0A9K3CNR5</accession>
<feature type="compositionally biased region" description="Basic and acidic residues" evidence="1">
    <location>
        <begin position="378"/>
        <end position="395"/>
    </location>
</feature>
<keyword evidence="3" id="KW-1185">Reference proteome</keyword>
<name>A0A9K3CNR5_9EUKA</name>
<evidence type="ECO:0000313" key="3">
    <source>
        <dbReference type="Proteomes" id="UP000265618"/>
    </source>
</evidence>
<feature type="region of interest" description="Disordered" evidence="1">
    <location>
        <begin position="303"/>
        <end position="337"/>
    </location>
</feature>
<feature type="compositionally biased region" description="Basic and acidic residues" evidence="1">
    <location>
        <begin position="607"/>
        <end position="617"/>
    </location>
</feature>